<protein>
    <submittedName>
        <fullName evidence="9">Uncharacterized protein</fullName>
    </submittedName>
</protein>
<dbReference type="AlphaFoldDB" id="A0A9N7R9L0"/>
<dbReference type="PROSITE" id="PS00530">
    <property type="entry name" value="RNASE_T2_1"/>
    <property type="match status" value="1"/>
</dbReference>
<dbReference type="InterPro" id="IPR033697">
    <property type="entry name" value="Ribonuclease_T2_eukaryotic"/>
</dbReference>
<evidence type="ECO:0000256" key="4">
    <source>
        <dbReference type="ARBA" id="ARBA00022801"/>
    </source>
</evidence>
<keyword evidence="2" id="KW-0540">Nuclease</keyword>
<evidence type="ECO:0000256" key="2">
    <source>
        <dbReference type="ARBA" id="ARBA00022722"/>
    </source>
</evidence>
<dbReference type="CDD" id="cd01061">
    <property type="entry name" value="RNase_T2_euk"/>
    <property type="match status" value="1"/>
</dbReference>
<keyword evidence="8" id="KW-0732">Signal</keyword>
<keyword evidence="3" id="KW-0255">Endonuclease</keyword>
<dbReference type="InterPro" id="IPR033130">
    <property type="entry name" value="RNase_T2_His_AS_2"/>
</dbReference>
<reference evidence="9" key="1">
    <citation type="submission" date="2019-12" db="EMBL/GenBank/DDBJ databases">
        <authorList>
            <person name="Scholes J."/>
        </authorList>
    </citation>
    <scope>NUCLEOTIDE SEQUENCE</scope>
</reference>
<dbReference type="InterPro" id="IPR018188">
    <property type="entry name" value="RNase_T2_His_AS_1"/>
</dbReference>
<dbReference type="PANTHER" id="PTHR11240:SF75">
    <property type="entry name" value="RIBONUCLEASE 3"/>
    <property type="match status" value="1"/>
</dbReference>
<dbReference type="PROSITE" id="PS00531">
    <property type="entry name" value="RNASE_T2_2"/>
    <property type="match status" value="1"/>
</dbReference>
<dbReference type="Gene3D" id="3.90.730.10">
    <property type="entry name" value="Ribonuclease T2-like"/>
    <property type="match status" value="1"/>
</dbReference>
<comment type="caution">
    <text evidence="9">The sequence shown here is derived from an EMBL/GenBank/DDBJ whole genome shotgun (WGS) entry which is preliminary data.</text>
</comment>
<keyword evidence="6" id="KW-0456">Lyase</keyword>
<evidence type="ECO:0000256" key="7">
    <source>
        <dbReference type="RuleBase" id="RU004328"/>
    </source>
</evidence>
<evidence type="ECO:0000256" key="5">
    <source>
        <dbReference type="ARBA" id="ARBA00023157"/>
    </source>
</evidence>
<feature type="chain" id="PRO_5040236432" evidence="8">
    <location>
        <begin position="28"/>
        <end position="235"/>
    </location>
</feature>
<dbReference type="GO" id="GO:0006401">
    <property type="term" value="P:RNA catabolic process"/>
    <property type="evidence" value="ECO:0007669"/>
    <property type="project" value="TreeGrafter"/>
</dbReference>
<dbReference type="PANTHER" id="PTHR11240">
    <property type="entry name" value="RIBONUCLEASE T2"/>
    <property type="match status" value="1"/>
</dbReference>
<dbReference type="Pfam" id="PF00445">
    <property type="entry name" value="Ribonuclease_T2"/>
    <property type="match status" value="1"/>
</dbReference>
<comment type="similarity">
    <text evidence="1 7">Belongs to the RNase T2 family.</text>
</comment>
<keyword evidence="10" id="KW-1185">Reference proteome</keyword>
<dbReference type="GO" id="GO:0005576">
    <property type="term" value="C:extracellular region"/>
    <property type="evidence" value="ECO:0007669"/>
    <property type="project" value="TreeGrafter"/>
</dbReference>
<evidence type="ECO:0000256" key="6">
    <source>
        <dbReference type="ARBA" id="ARBA00023239"/>
    </source>
</evidence>
<evidence type="ECO:0000313" key="9">
    <source>
        <dbReference type="EMBL" id="CAA0820237.1"/>
    </source>
</evidence>
<dbReference type="Proteomes" id="UP001153555">
    <property type="component" value="Unassembled WGS sequence"/>
</dbReference>
<proteinExistence type="inferred from homology"/>
<dbReference type="GO" id="GO:0003723">
    <property type="term" value="F:RNA binding"/>
    <property type="evidence" value="ECO:0007669"/>
    <property type="project" value="InterPro"/>
</dbReference>
<evidence type="ECO:0000256" key="8">
    <source>
        <dbReference type="SAM" id="SignalP"/>
    </source>
</evidence>
<evidence type="ECO:0000256" key="1">
    <source>
        <dbReference type="ARBA" id="ARBA00007469"/>
    </source>
</evidence>
<keyword evidence="5" id="KW-1015">Disulfide bond</keyword>
<organism evidence="9 10">
    <name type="scientific">Striga hermonthica</name>
    <name type="common">Purple witchweed</name>
    <name type="synonym">Buchnera hermonthica</name>
    <dbReference type="NCBI Taxonomy" id="68872"/>
    <lineage>
        <taxon>Eukaryota</taxon>
        <taxon>Viridiplantae</taxon>
        <taxon>Streptophyta</taxon>
        <taxon>Embryophyta</taxon>
        <taxon>Tracheophyta</taxon>
        <taxon>Spermatophyta</taxon>
        <taxon>Magnoliopsida</taxon>
        <taxon>eudicotyledons</taxon>
        <taxon>Gunneridae</taxon>
        <taxon>Pentapetalae</taxon>
        <taxon>asterids</taxon>
        <taxon>lamiids</taxon>
        <taxon>Lamiales</taxon>
        <taxon>Orobanchaceae</taxon>
        <taxon>Buchnereae</taxon>
        <taxon>Striga</taxon>
    </lineage>
</organism>
<dbReference type="GO" id="GO:0016787">
    <property type="term" value="F:hydrolase activity"/>
    <property type="evidence" value="ECO:0007669"/>
    <property type="project" value="UniProtKB-KW"/>
</dbReference>
<dbReference type="OrthoDB" id="1610668at2759"/>
<dbReference type="EMBL" id="CACSLK010020336">
    <property type="protein sequence ID" value="CAA0820237.1"/>
    <property type="molecule type" value="Genomic_DNA"/>
</dbReference>
<dbReference type="InterPro" id="IPR036430">
    <property type="entry name" value="RNase_T2-like_sf"/>
</dbReference>
<accession>A0A9N7R9L0</accession>
<evidence type="ECO:0000313" key="10">
    <source>
        <dbReference type="Proteomes" id="UP001153555"/>
    </source>
</evidence>
<sequence>MEKGNNPPKVQVLCFLLCIFSASGIRAASYDHLQLVYAWPNTFCLDRNVACRSPMPQKFVLHGLWPSDKSGQPLAYCHKTANISLALSKYEKQLSSSWPSLRRDLTNMKFWQYQWEKHGTCALSRMKVLGYLQLIITTQRKLDPLMALRANNIKPNGSSYHMKSVEDAIRREIKSRNFYVSCQVFKGGPFIKEIYICFDDIGQKVVSCSITELRRGCGKGKNLVFPASVSKNVKV</sequence>
<dbReference type="SUPFAM" id="SSF55895">
    <property type="entry name" value="Ribonuclease Rh-like"/>
    <property type="match status" value="1"/>
</dbReference>
<dbReference type="GO" id="GO:0033897">
    <property type="term" value="F:ribonuclease T2 activity"/>
    <property type="evidence" value="ECO:0007669"/>
    <property type="project" value="InterPro"/>
</dbReference>
<dbReference type="InterPro" id="IPR001568">
    <property type="entry name" value="RNase_T2-like"/>
</dbReference>
<keyword evidence="4" id="KW-0378">Hydrolase</keyword>
<gene>
    <name evidence="9" type="ORF">SHERM_01475</name>
</gene>
<name>A0A9N7R9L0_STRHE</name>
<feature type="signal peptide" evidence="8">
    <location>
        <begin position="1"/>
        <end position="27"/>
    </location>
</feature>
<evidence type="ECO:0000256" key="3">
    <source>
        <dbReference type="ARBA" id="ARBA00022759"/>
    </source>
</evidence>